<reference evidence="1 2" key="1">
    <citation type="submission" date="2016-02" db="EMBL/GenBank/DDBJ databases">
        <title>Genome analysis of coral dinoflagellate symbionts highlights evolutionary adaptations to a symbiotic lifestyle.</title>
        <authorList>
            <person name="Aranda M."/>
            <person name="Li Y."/>
            <person name="Liew Y.J."/>
            <person name="Baumgarten S."/>
            <person name="Simakov O."/>
            <person name="Wilson M."/>
            <person name="Piel J."/>
            <person name="Ashoor H."/>
            <person name="Bougouffa S."/>
            <person name="Bajic V.B."/>
            <person name="Ryu T."/>
            <person name="Ravasi T."/>
            <person name="Bayer T."/>
            <person name="Micklem G."/>
            <person name="Kim H."/>
            <person name="Bhak J."/>
            <person name="Lajeunesse T.C."/>
            <person name="Voolstra C.R."/>
        </authorList>
    </citation>
    <scope>NUCLEOTIDE SEQUENCE [LARGE SCALE GENOMIC DNA]</scope>
    <source>
        <strain evidence="1 2">CCMP2467</strain>
    </source>
</reference>
<dbReference type="Proteomes" id="UP000186817">
    <property type="component" value="Unassembled WGS sequence"/>
</dbReference>
<accession>A0A1Q9BS44</accession>
<dbReference type="EMBL" id="LSRX01005342">
    <property type="protein sequence ID" value="OLP73502.1"/>
    <property type="molecule type" value="Genomic_DNA"/>
</dbReference>
<proteinExistence type="predicted"/>
<keyword evidence="2" id="KW-1185">Reference proteome</keyword>
<evidence type="ECO:0000313" key="1">
    <source>
        <dbReference type="EMBL" id="OLP73502.1"/>
    </source>
</evidence>
<organism evidence="1 2">
    <name type="scientific">Symbiodinium microadriaticum</name>
    <name type="common">Dinoflagellate</name>
    <name type="synonym">Zooxanthella microadriatica</name>
    <dbReference type="NCBI Taxonomy" id="2951"/>
    <lineage>
        <taxon>Eukaryota</taxon>
        <taxon>Sar</taxon>
        <taxon>Alveolata</taxon>
        <taxon>Dinophyceae</taxon>
        <taxon>Suessiales</taxon>
        <taxon>Symbiodiniaceae</taxon>
        <taxon>Symbiodinium</taxon>
    </lineage>
</organism>
<protein>
    <submittedName>
        <fullName evidence="1">Uncharacterized protein</fullName>
    </submittedName>
</protein>
<sequence length="35" mass="3795">VKFTGAQRAVKTIAKEQCKNGFGALKNESLPYTPV</sequence>
<evidence type="ECO:0000313" key="2">
    <source>
        <dbReference type="Proteomes" id="UP000186817"/>
    </source>
</evidence>
<feature type="non-terminal residue" evidence="1">
    <location>
        <position position="1"/>
    </location>
</feature>
<dbReference type="AlphaFoldDB" id="A0A1Q9BS44"/>
<name>A0A1Q9BS44_SYMMI</name>
<comment type="caution">
    <text evidence="1">The sequence shown here is derived from an EMBL/GenBank/DDBJ whole genome shotgun (WGS) entry which is preliminary data.</text>
</comment>
<gene>
    <name evidence="1" type="ORF">AK812_SmicGene47238</name>
</gene>